<gene>
    <name evidence="1" type="ORF">BOKJ2_LOCUS12218</name>
</gene>
<evidence type="ECO:0000313" key="1">
    <source>
        <dbReference type="EMBL" id="CAD5227528.1"/>
    </source>
</evidence>
<name>A0A811LDM5_9BILA</name>
<dbReference type="Proteomes" id="UP000614601">
    <property type="component" value="Unassembled WGS sequence"/>
</dbReference>
<keyword evidence="2" id="KW-1185">Reference proteome</keyword>
<protein>
    <submittedName>
        <fullName evidence="1">Uncharacterized protein</fullName>
    </submittedName>
</protein>
<dbReference type="EMBL" id="CAJFDH010000006">
    <property type="protein sequence ID" value="CAD5227528.1"/>
    <property type="molecule type" value="Genomic_DNA"/>
</dbReference>
<evidence type="ECO:0000313" key="2">
    <source>
        <dbReference type="Proteomes" id="UP000614601"/>
    </source>
</evidence>
<proteinExistence type="predicted"/>
<comment type="caution">
    <text evidence="1">The sequence shown here is derived from an EMBL/GenBank/DDBJ whole genome shotgun (WGS) entry which is preliminary data.</text>
</comment>
<sequence>MLARSKGELHIKDMKTDQVFKLCNVTTRSFGLCCFEEVGLFYIKNEANGRYGYNRIEFYDVYTQQKVYERVYNQNKDCWSPFSNYAILNWNTGEHVIYNRKKKNFYSRFISCQDPTSHLRNPPDKACLFTSSKRIDGRRCFERCGRHRNSFFFDYTQAKLCSPKLYRWNAVC</sequence>
<organism evidence="1 2">
    <name type="scientific">Bursaphelenchus okinawaensis</name>
    <dbReference type="NCBI Taxonomy" id="465554"/>
    <lineage>
        <taxon>Eukaryota</taxon>
        <taxon>Metazoa</taxon>
        <taxon>Ecdysozoa</taxon>
        <taxon>Nematoda</taxon>
        <taxon>Chromadorea</taxon>
        <taxon>Rhabditida</taxon>
        <taxon>Tylenchina</taxon>
        <taxon>Tylenchomorpha</taxon>
        <taxon>Aphelenchoidea</taxon>
        <taxon>Aphelenchoididae</taxon>
        <taxon>Bursaphelenchus</taxon>
    </lineage>
</organism>
<dbReference type="AlphaFoldDB" id="A0A811LDM5"/>
<dbReference type="Proteomes" id="UP000783686">
    <property type="component" value="Unassembled WGS sequence"/>
</dbReference>
<reference evidence="1" key="1">
    <citation type="submission" date="2020-09" db="EMBL/GenBank/DDBJ databases">
        <authorList>
            <person name="Kikuchi T."/>
        </authorList>
    </citation>
    <scope>NUCLEOTIDE SEQUENCE</scope>
    <source>
        <strain evidence="1">SH1</strain>
    </source>
</reference>
<dbReference type="EMBL" id="CAJFCW020000006">
    <property type="protein sequence ID" value="CAG9123346.1"/>
    <property type="molecule type" value="Genomic_DNA"/>
</dbReference>
<accession>A0A811LDM5</accession>